<dbReference type="EMBL" id="VXIS01000495">
    <property type="protein sequence ID" value="KAA8893127.1"/>
    <property type="molecule type" value="Genomic_DNA"/>
</dbReference>
<keyword evidence="3" id="KW-1185">Reference proteome</keyword>
<dbReference type="InParanoid" id="A0A5J5EDP0"/>
<sequence length="184" mass="19948">MPPGDRTQLFTYAEVEHLIRIAAASPDAARICARRIRQMKSHAATPEFIKEVLETVIRWVEGGWFGNGREEAEVGYARPRAWLLAKIAHAEATLSASGWNLEFRWVPGHLGVPGNDAADQLAKMAAERCHGTETECPNVLAMTSLGDAADGQREVEDSENEDAGESEGYDEGSATGQREGAAGR</sequence>
<dbReference type="OrthoDB" id="3548481at2759"/>
<dbReference type="InterPro" id="IPR012337">
    <property type="entry name" value="RNaseH-like_sf"/>
</dbReference>
<protein>
    <submittedName>
        <fullName evidence="2">Uncharacterized protein</fullName>
    </submittedName>
</protein>
<gene>
    <name evidence="2" type="ORF">FN846DRAFT_1006634</name>
</gene>
<organism evidence="2 3">
    <name type="scientific">Sphaerosporella brunnea</name>
    <dbReference type="NCBI Taxonomy" id="1250544"/>
    <lineage>
        <taxon>Eukaryota</taxon>
        <taxon>Fungi</taxon>
        <taxon>Dikarya</taxon>
        <taxon>Ascomycota</taxon>
        <taxon>Pezizomycotina</taxon>
        <taxon>Pezizomycetes</taxon>
        <taxon>Pezizales</taxon>
        <taxon>Pyronemataceae</taxon>
        <taxon>Sphaerosporella</taxon>
    </lineage>
</organism>
<dbReference type="Proteomes" id="UP000326924">
    <property type="component" value="Unassembled WGS sequence"/>
</dbReference>
<feature type="region of interest" description="Disordered" evidence="1">
    <location>
        <begin position="145"/>
        <end position="184"/>
    </location>
</feature>
<proteinExistence type="predicted"/>
<dbReference type="SUPFAM" id="SSF53098">
    <property type="entry name" value="Ribonuclease H-like"/>
    <property type="match status" value="1"/>
</dbReference>
<dbReference type="Gene3D" id="3.30.420.10">
    <property type="entry name" value="Ribonuclease H-like superfamily/Ribonuclease H"/>
    <property type="match status" value="1"/>
</dbReference>
<name>A0A5J5EDP0_9PEZI</name>
<dbReference type="AlphaFoldDB" id="A0A5J5EDP0"/>
<evidence type="ECO:0000313" key="3">
    <source>
        <dbReference type="Proteomes" id="UP000326924"/>
    </source>
</evidence>
<evidence type="ECO:0000256" key="1">
    <source>
        <dbReference type="SAM" id="MobiDB-lite"/>
    </source>
</evidence>
<comment type="caution">
    <text evidence="2">The sequence shown here is derived from an EMBL/GenBank/DDBJ whole genome shotgun (WGS) entry which is preliminary data.</text>
</comment>
<dbReference type="GO" id="GO:0003676">
    <property type="term" value="F:nucleic acid binding"/>
    <property type="evidence" value="ECO:0007669"/>
    <property type="project" value="InterPro"/>
</dbReference>
<feature type="compositionally biased region" description="Acidic residues" evidence="1">
    <location>
        <begin position="156"/>
        <end position="170"/>
    </location>
</feature>
<evidence type="ECO:0000313" key="2">
    <source>
        <dbReference type="EMBL" id="KAA8893127.1"/>
    </source>
</evidence>
<dbReference type="InterPro" id="IPR036397">
    <property type="entry name" value="RNaseH_sf"/>
</dbReference>
<accession>A0A5J5EDP0</accession>
<reference evidence="2 3" key="1">
    <citation type="submission" date="2019-09" db="EMBL/GenBank/DDBJ databases">
        <title>Draft genome of the ectomycorrhizal ascomycete Sphaerosporella brunnea.</title>
        <authorList>
            <consortium name="DOE Joint Genome Institute"/>
            <person name="Benucci G.M."/>
            <person name="Marozzi G."/>
            <person name="Antonielli L."/>
            <person name="Sanchez S."/>
            <person name="Marco P."/>
            <person name="Wang X."/>
            <person name="Falini L.B."/>
            <person name="Barry K."/>
            <person name="Haridas S."/>
            <person name="Lipzen A."/>
            <person name="Labutti K."/>
            <person name="Grigoriev I.V."/>
            <person name="Murat C."/>
            <person name="Martin F."/>
            <person name="Albertini E."/>
            <person name="Donnini D."/>
            <person name="Bonito G."/>
        </authorList>
    </citation>
    <scope>NUCLEOTIDE SEQUENCE [LARGE SCALE GENOMIC DNA]</scope>
    <source>
        <strain evidence="2 3">Sb_GMNB300</strain>
    </source>
</reference>